<dbReference type="PANTHER" id="PTHR24096">
    <property type="entry name" value="LONG-CHAIN-FATTY-ACID--COA LIGASE"/>
    <property type="match status" value="1"/>
</dbReference>
<evidence type="ECO:0000256" key="2">
    <source>
        <dbReference type="ARBA" id="ARBA00022598"/>
    </source>
</evidence>
<dbReference type="InterPro" id="IPR045851">
    <property type="entry name" value="AMP-bd_C_sf"/>
</dbReference>
<dbReference type="OrthoDB" id="7842397at2"/>
<dbReference type="AlphaFoldDB" id="A0A2N5XT52"/>
<protein>
    <recommendedName>
        <fullName evidence="3">AMP-dependent synthetase/ligase domain-containing protein</fullName>
    </recommendedName>
</protein>
<evidence type="ECO:0000313" key="5">
    <source>
        <dbReference type="Proteomes" id="UP000234881"/>
    </source>
</evidence>
<evidence type="ECO:0000313" key="4">
    <source>
        <dbReference type="EMBL" id="PLW77635.1"/>
    </source>
</evidence>
<organism evidence="4 5">
    <name type="scientific">Cohaesibacter celericrescens</name>
    <dbReference type="NCBI Taxonomy" id="2067669"/>
    <lineage>
        <taxon>Bacteria</taxon>
        <taxon>Pseudomonadati</taxon>
        <taxon>Pseudomonadota</taxon>
        <taxon>Alphaproteobacteria</taxon>
        <taxon>Hyphomicrobiales</taxon>
        <taxon>Cohaesibacteraceae</taxon>
    </lineage>
</organism>
<dbReference type="Proteomes" id="UP000234881">
    <property type="component" value="Unassembled WGS sequence"/>
</dbReference>
<dbReference type="GO" id="GO:0016405">
    <property type="term" value="F:CoA-ligase activity"/>
    <property type="evidence" value="ECO:0007669"/>
    <property type="project" value="TreeGrafter"/>
</dbReference>
<dbReference type="InterPro" id="IPR042099">
    <property type="entry name" value="ANL_N_sf"/>
</dbReference>
<name>A0A2N5XT52_9HYPH</name>
<dbReference type="EMBL" id="PKUQ01000016">
    <property type="protein sequence ID" value="PLW77635.1"/>
    <property type="molecule type" value="Genomic_DNA"/>
</dbReference>
<accession>A0A2N5XT52</accession>
<comment type="caution">
    <text evidence="4">The sequence shown here is derived from an EMBL/GenBank/DDBJ whole genome shotgun (WGS) entry which is preliminary data.</text>
</comment>
<dbReference type="Gene3D" id="3.40.50.12780">
    <property type="entry name" value="N-terminal domain of ligase-like"/>
    <property type="match status" value="1"/>
</dbReference>
<sequence length="568" mass="62198">MLLSTPDQIKLYHSSGLWGEERLDQIFCQHVQDRPDELALIDDQGLHAVTGRRPQCLSFERAWRKVVALSNFLSGIGMKTDTVVAMLMPPSVDAVIFTLVASRMGLIIAPIPITYGETEIREKLERVGAKAILCTARYENEPVAERARNVAADMFSIRFVFCVGEGAPEGLIELQSVLDDEDSASQEDLFELSVSPSADAVLAIHWTSATSQPSRPIGRSHNQLLAVARHVHDQTDLESNDCLMVGHQLSGLNGFAGGLVGALDAGARIQFHHFQTLAHYAEALSEYGGEHIFLPGAHWQAFHSCLSMSAREQLKSVTLIWNRSHAAKSDFCENETAARLLDLTNFGELALFCQIRRHPGEIGSVPLGEINGRKSLQSVWLETNLYGVEEARARSENKIVGGELCLKGAMIPLTIFPVAGAIKGDALRSTSDDFIHTEIGCHLVTEEHGEQRALFRPLGDLSDVLSFGGLSERGVDLDQLYKECGGVVDAAAFVVPSEDDGPGHLMVALVVEDEAEATEHFYTFLKDKQISSTKWPRDVLLVQAIPRQTDGRVQRDSLLAASQLCQVA</sequence>
<reference evidence="4 5" key="1">
    <citation type="submission" date="2018-01" db="EMBL/GenBank/DDBJ databases">
        <title>The draft genome sequence of Cohaesibacter sp. H1304.</title>
        <authorList>
            <person name="Wang N.-N."/>
            <person name="Du Z.-J."/>
        </authorList>
    </citation>
    <scope>NUCLEOTIDE SEQUENCE [LARGE SCALE GENOMIC DNA]</scope>
    <source>
        <strain evidence="4 5">H1304</strain>
    </source>
</reference>
<comment type="similarity">
    <text evidence="1">Belongs to the ATP-dependent AMP-binding enzyme family.</text>
</comment>
<keyword evidence="2" id="KW-0436">Ligase</keyword>
<proteinExistence type="inferred from homology"/>
<keyword evidence="5" id="KW-1185">Reference proteome</keyword>
<dbReference type="Pfam" id="PF00501">
    <property type="entry name" value="AMP-binding"/>
    <property type="match status" value="1"/>
</dbReference>
<dbReference type="InterPro" id="IPR000873">
    <property type="entry name" value="AMP-dep_synth/lig_dom"/>
</dbReference>
<dbReference type="SUPFAM" id="SSF56801">
    <property type="entry name" value="Acetyl-CoA synthetase-like"/>
    <property type="match status" value="1"/>
</dbReference>
<gene>
    <name evidence="4" type="ORF">C0081_10050</name>
</gene>
<evidence type="ECO:0000256" key="1">
    <source>
        <dbReference type="ARBA" id="ARBA00006432"/>
    </source>
</evidence>
<evidence type="ECO:0000259" key="3">
    <source>
        <dbReference type="Pfam" id="PF00501"/>
    </source>
</evidence>
<dbReference type="RefSeq" id="WP_101533652.1">
    <property type="nucleotide sequence ID" value="NZ_PKUQ01000016.1"/>
</dbReference>
<dbReference type="PANTHER" id="PTHR24096:SF149">
    <property type="entry name" value="AMP-BINDING DOMAIN-CONTAINING PROTEIN-RELATED"/>
    <property type="match status" value="1"/>
</dbReference>
<dbReference type="Gene3D" id="3.30.300.30">
    <property type="match status" value="1"/>
</dbReference>
<feature type="domain" description="AMP-dependent synthetase/ligase" evidence="3">
    <location>
        <begin position="29"/>
        <end position="321"/>
    </location>
</feature>